<dbReference type="Proteomes" id="UP000199679">
    <property type="component" value="Chromosome I"/>
</dbReference>
<keyword evidence="3" id="KW-1185">Reference proteome</keyword>
<gene>
    <name evidence="2" type="ORF">SAMN05216490_3873</name>
</gene>
<name>A0A1H2B303_MUCMA</name>
<evidence type="ECO:0000256" key="1">
    <source>
        <dbReference type="SAM" id="MobiDB-lite"/>
    </source>
</evidence>
<accession>A0A1H2B303</accession>
<evidence type="ECO:0000313" key="3">
    <source>
        <dbReference type="Proteomes" id="UP000199679"/>
    </source>
</evidence>
<dbReference type="EMBL" id="LT629740">
    <property type="protein sequence ID" value="SDT52447.1"/>
    <property type="molecule type" value="Genomic_DNA"/>
</dbReference>
<dbReference type="OrthoDB" id="799910at2"/>
<feature type="region of interest" description="Disordered" evidence="1">
    <location>
        <begin position="30"/>
        <end position="54"/>
    </location>
</feature>
<evidence type="ECO:0000313" key="2">
    <source>
        <dbReference type="EMBL" id="SDT52447.1"/>
    </source>
</evidence>
<feature type="compositionally biased region" description="Basic and acidic residues" evidence="1">
    <location>
        <begin position="30"/>
        <end position="40"/>
    </location>
</feature>
<proteinExistence type="predicted"/>
<protein>
    <submittedName>
        <fullName evidence="2">Uncharacterized protein</fullName>
    </submittedName>
</protein>
<organism evidence="2 3">
    <name type="scientific">Mucilaginibacter mallensis</name>
    <dbReference type="NCBI Taxonomy" id="652787"/>
    <lineage>
        <taxon>Bacteria</taxon>
        <taxon>Pseudomonadati</taxon>
        <taxon>Bacteroidota</taxon>
        <taxon>Sphingobacteriia</taxon>
        <taxon>Sphingobacteriales</taxon>
        <taxon>Sphingobacteriaceae</taxon>
        <taxon>Mucilaginibacter</taxon>
    </lineage>
</organism>
<dbReference type="STRING" id="652787.SAMN05216490_3873"/>
<sequence length="84" mass="9995">MMTIFWCSHGFGINLEQYTSNDTIMVPQKKDNQKVEEQKWENPLNPEKPGDDRDQEQLLRQYKEAQRLNKNLTDVETNKKPTKN</sequence>
<dbReference type="RefSeq" id="WP_157682251.1">
    <property type="nucleotide sequence ID" value="NZ_LT629740.1"/>
</dbReference>
<dbReference type="AlphaFoldDB" id="A0A1H2B303"/>
<reference evidence="2 3" key="1">
    <citation type="submission" date="2016-10" db="EMBL/GenBank/DDBJ databases">
        <authorList>
            <person name="de Groot N.N."/>
        </authorList>
    </citation>
    <scope>NUCLEOTIDE SEQUENCE [LARGE SCALE GENOMIC DNA]</scope>
    <source>
        <strain evidence="2 3">MP1X4</strain>
    </source>
</reference>